<evidence type="ECO:0000313" key="1">
    <source>
        <dbReference type="EMBL" id="PIC14431.1"/>
    </source>
</evidence>
<keyword evidence="2" id="KW-1185">Reference proteome</keyword>
<name>A0A2G5SHS9_9PELO</name>
<dbReference type="EMBL" id="PDUG01000007">
    <property type="protein sequence ID" value="PIC14431.1"/>
    <property type="molecule type" value="Genomic_DNA"/>
</dbReference>
<dbReference type="Proteomes" id="UP000230233">
    <property type="component" value="Unassembled WGS sequence"/>
</dbReference>
<dbReference type="AlphaFoldDB" id="A0A2G5SHS9"/>
<sequence>MGYVETKCMATGEEVHSYAFYTTNKDEIFGEPGSLCTPGRKGTSDGLCALEKSYGRKVVSRSIWKDSGFPPIGIVPPPFKNKDYNPITKSREDYIPVFERTKEEEGWENWGK</sequence>
<evidence type="ECO:0000313" key="2">
    <source>
        <dbReference type="Proteomes" id="UP000230233"/>
    </source>
</evidence>
<proteinExistence type="predicted"/>
<protein>
    <submittedName>
        <fullName evidence="1">Uncharacterized protein</fullName>
    </submittedName>
</protein>
<accession>A0A2G5SHS9</accession>
<comment type="caution">
    <text evidence="1">The sequence shown here is derived from an EMBL/GenBank/DDBJ whole genome shotgun (WGS) entry which is preliminary data.</text>
</comment>
<reference evidence="2" key="1">
    <citation type="submission" date="2017-10" db="EMBL/GenBank/DDBJ databases">
        <title>Rapid genome shrinkage in a self-fertile nematode reveals novel sperm competition proteins.</title>
        <authorList>
            <person name="Yin D."/>
            <person name="Schwarz E.M."/>
            <person name="Thomas C.G."/>
            <person name="Felde R.L."/>
            <person name="Korf I.F."/>
            <person name="Cutter A.D."/>
            <person name="Schartner C.M."/>
            <person name="Ralston E.J."/>
            <person name="Meyer B.J."/>
            <person name="Haag E.S."/>
        </authorList>
    </citation>
    <scope>NUCLEOTIDE SEQUENCE [LARGE SCALE GENOMIC DNA]</scope>
    <source>
        <strain evidence="2">JU1422</strain>
    </source>
</reference>
<gene>
    <name evidence="1" type="ORF">B9Z55_026752</name>
</gene>
<organism evidence="1 2">
    <name type="scientific">Caenorhabditis nigoni</name>
    <dbReference type="NCBI Taxonomy" id="1611254"/>
    <lineage>
        <taxon>Eukaryota</taxon>
        <taxon>Metazoa</taxon>
        <taxon>Ecdysozoa</taxon>
        <taxon>Nematoda</taxon>
        <taxon>Chromadorea</taxon>
        <taxon>Rhabditida</taxon>
        <taxon>Rhabditina</taxon>
        <taxon>Rhabditomorpha</taxon>
        <taxon>Rhabditoidea</taxon>
        <taxon>Rhabditidae</taxon>
        <taxon>Peloderinae</taxon>
        <taxon>Caenorhabditis</taxon>
    </lineage>
</organism>